<proteinExistence type="predicted"/>
<organism evidence="1 2">
    <name type="scientific">Olea europaea subsp. europaea</name>
    <dbReference type="NCBI Taxonomy" id="158383"/>
    <lineage>
        <taxon>Eukaryota</taxon>
        <taxon>Viridiplantae</taxon>
        <taxon>Streptophyta</taxon>
        <taxon>Embryophyta</taxon>
        <taxon>Tracheophyta</taxon>
        <taxon>Spermatophyta</taxon>
        <taxon>Magnoliopsida</taxon>
        <taxon>eudicotyledons</taxon>
        <taxon>Gunneridae</taxon>
        <taxon>Pentapetalae</taxon>
        <taxon>asterids</taxon>
        <taxon>lamiids</taxon>
        <taxon>Lamiales</taxon>
        <taxon>Oleaceae</taxon>
        <taxon>Oleeae</taxon>
        <taxon>Olea</taxon>
    </lineage>
</organism>
<gene>
    <name evidence="1" type="ORF">OLEA9_A116688</name>
</gene>
<name>A0A8S0T8D4_OLEEU</name>
<dbReference type="EMBL" id="CACTIH010005739">
    <property type="protein sequence ID" value="CAA3001161.1"/>
    <property type="molecule type" value="Genomic_DNA"/>
</dbReference>
<accession>A0A8S0T8D4</accession>
<feature type="non-terminal residue" evidence="1">
    <location>
        <position position="1"/>
    </location>
</feature>
<evidence type="ECO:0000313" key="1">
    <source>
        <dbReference type="EMBL" id="CAA3001161.1"/>
    </source>
</evidence>
<reference evidence="1 2" key="1">
    <citation type="submission" date="2019-12" db="EMBL/GenBank/DDBJ databases">
        <authorList>
            <person name="Alioto T."/>
            <person name="Alioto T."/>
            <person name="Gomez Garrido J."/>
        </authorList>
    </citation>
    <scope>NUCLEOTIDE SEQUENCE [LARGE SCALE GENOMIC DNA]</scope>
</reference>
<comment type="caution">
    <text evidence="1">The sequence shown here is derived from an EMBL/GenBank/DDBJ whole genome shotgun (WGS) entry which is preliminary data.</text>
</comment>
<evidence type="ECO:0000313" key="2">
    <source>
        <dbReference type="Proteomes" id="UP000594638"/>
    </source>
</evidence>
<dbReference type="AlphaFoldDB" id="A0A8S0T8D4"/>
<feature type="non-terminal residue" evidence="1">
    <location>
        <position position="51"/>
    </location>
</feature>
<keyword evidence="2" id="KW-1185">Reference proteome</keyword>
<dbReference type="Proteomes" id="UP000594638">
    <property type="component" value="Unassembled WGS sequence"/>
</dbReference>
<sequence>LTKAVGDDVVVAGSVVKEKSCDWLSSSVSEGREARFVAAADSDHYHSQNMC</sequence>
<protein>
    <submittedName>
        <fullName evidence="1">Uncharacterized protein</fullName>
    </submittedName>
</protein>